<organism evidence="3 4">
    <name type="scientific">Filifactor alocis (strain ATCC 35896 / CCUG 47790 / D40 B5)</name>
    <name type="common">Fusobacterium alocis</name>
    <dbReference type="NCBI Taxonomy" id="546269"/>
    <lineage>
        <taxon>Bacteria</taxon>
        <taxon>Bacillati</taxon>
        <taxon>Bacillota</taxon>
        <taxon>Clostridia</taxon>
        <taxon>Peptostreptococcales</taxon>
        <taxon>Filifactoraceae</taxon>
        <taxon>Filifactor</taxon>
    </lineage>
</organism>
<dbReference type="HOGENOM" id="CLU_137345_1_0_9"/>
<dbReference type="GO" id="GO:0000150">
    <property type="term" value="F:DNA strand exchange activity"/>
    <property type="evidence" value="ECO:0007669"/>
    <property type="project" value="InterPro"/>
</dbReference>
<dbReference type="PANTHER" id="PTHR30461:SF23">
    <property type="entry name" value="DNA RECOMBINASE-RELATED"/>
    <property type="match status" value="1"/>
</dbReference>
<evidence type="ECO:0000259" key="2">
    <source>
        <dbReference type="PROSITE" id="PS51737"/>
    </source>
</evidence>
<dbReference type="PROSITE" id="PS51737">
    <property type="entry name" value="RECOMBINASE_DNA_BIND"/>
    <property type="match status" value="1"/>
</dbReference>
<dbReference type="EMBL" id="CP002390">
    <property type="protein sequence ID" value="ADW16167.1"/>
    <property type="molecule type" value="Genomic_DNA"/>
</dbReference>
<evidence type="ECO:0000256" key="1">
    <source>
        <dbReference type="SAM" id="MobiDB-lite"/>
    </source>
</evidence>
<dbReference type="AlphaFoldDB" id="E8RKC1"/>
<dbReference type="InterPro" id="IPR038109">
    <property type="entry name" value="DNA_bind_recomb_sf"/>
</dbReference>
<dbReference type="Gene3D" id="3.90.1750.20">
    <property type="entry name" value="Putative Large Serine Recombinase, Chain B, Domain 2"/>
    <property type="match status" value="1"/>
</dbReference>
<dbReference type="eggNOG" id="COG1961">
    <property type="taxonomic scope" value="Bacteria"/>
</dbReference>
<dbReference type="Pfam" id="PF07508">
    <property type="entry name" value="Recombinase"/>
    <property type="match status" value="1"/>
</dbReference>
<feature type="domain" description="Recombinase" evidence="2">
    <location>
        <begin position="1"/>
        <end position="104"/>
    </location>
</feature>
<dbReference type="RefSeq" id="WP_014262653.1">
    <property type="nucleotide sequence ID" value="NC_016630.1"/>
</dbReference>
<dbReference type="InterPro" id="IPR011109">
    <property type="entry name" value="DNA_bind_recombinase_dom"/>
</dbReference>
<evidence type="ECO:0000313" key="3">
    <source>
        <dbReference type="EMBL" id="ADW16167.1"/>
    </source>
</evidence>
<dbReference type="KEGG" id="faa:HMPREF0389_01722"/>
<evidence type="ECO:0000313" key="4">
    <source>
        <dbReference type="Proteomes" id="UP000007468"/>
    </source>
</evidence>
<reference evidence="4" key="1">
    <citation type="submission" date="2010-12" db="EMBL/GenBank/DDBJ databases">
        <title>The genome sequence of Filifactor alocis strain ATCC 35896.</title>
        <authorList>
            <consortium name="The Broad Institute Genome Sequencing Platform"/>
            <person name="Ward D."/>
            <person name="Earl A."/>
            <person name="Feldgarden M."/>
            <person name="Young S.K."/>
            <person name="Gargeya S."/>
            <person name="Zeng Q."/>
            <person name="Alvarado L."/>
            <person name="Berlin A."/>
            <person name="Bochicchio J."/>
            <person name="Chapman S.B."/>
            <person name="Chen Z."/>
            <person name="Freedman E."/>
            <person name="Gellesch M."/>
            <person name="Goldberg J."/>
            <person name="Griggs A."/>
            <person name="Gujja S."/>
            <person name="Heilman E."/>
            <person name="Heiman D."/>
            <person name="Howarth C."/>
            <person name="Mehta T."/>
            <person name="Neiman D."/>
            <person name="Pearson M."/>
            <person name="Roberts A."/>
            <person name="Saif S."/>
            <person name="Shea T."/>
            <person name="Shenoy N."/>
            <person name="Sisk P."/>
            <person name="Stolte C."/>
            <person name="Sykes S."/>
            <person name="White J."/>
            <person name="Yandava C."/>
            <person name="Izard J."/>
            <person name="Blanton J.M."/>
            <person name="Baranova O.V."/>
            <person name="Tanner A.C."/>
            <person name="Dewhirst F.E."/>
            <person name="Haas B."/>
            <person name="Nusbaum C."/>
            <person name="Birren B."/>
        </authorList>
    </citation>
    <scope>NUCLEOTIDE SEQUENCE [LARGE SCALE GENOMIC DNA]</scope>
    <source>
        <strain evidence="4">ATCC 35896 / D40 B5</strain>
    </source>
</reference>
<gene>
    <name evidence="3" type="ordered locus">HMPREF0389_01722</name>
</gene>
<dbReference type="InterPro" id="IPR050639">
    <property type="entry name" value="SSR_resolvase"/>
</dbReference>
<protein>
    <submittedName>
        <fullName evidence="3">Recombinase</fullName>
    </submittedName>
</protein>
<dbReference type="Proteomes" id="UP000007468">
    <property type="component" value="Chromosome"/>
</dbReference>
<accession>E8RKC1</accession>
<feature type="region of interest" description="Disordered" evidence="1">
    <location>
        <begin position="112"/>
        <end position="136"/>
    </location>
</feature>
<dbReference type="OrthoDB" id="9769353at2"/>
<proteinExistence type="predicted"/>
<dbReference type="GO" id="GO:0003677">
    <property type="term" value="F:DNA binding"/>
    <property type="evidence" value="ECO:0007669"/>
    <property type="project" value="InterPro"/>
</dbReference>
<keyword evidence="4" id="KW-1185">Reference proteome</keyword>
<dbReference type="STRING" id="546269.HMPREF0389_01722"/>
<dbReference type="PANTHER" id="PTHR30461">
    <property type="entry name" value="DNA-INVERTASE FROM LAMBDOID PROPHAGE"/>
    <property type="match status" value="1"/>
</dbReference>
<name>E8RKC1_FILAD</name>
<dbReference type="PATRIC" id="fig|546269.5.peg.1090"/>
<sequence>MLIIDEEEARVVRRIYDWYLKGYSIGGIIDKLEEKKIKTSKGKERWSKRAIESTLTREKYTGDVAIADSGGSENRYLYKQHHEGIISKEQFEAVQLEMELRSNVEIGEDGKIRRKSRKYSSKKVNRCKKIVQKRRK</sequence>